<dbReference type="InterPro" id="IPR001810">
    <property type="entry name" value="F-box_dom"/>
</dbReference>
<comment type="caution">
    <text evidence="3">The sequence shown here is derived from an EMBL/GenBank/DDBJ whole genome shotgun (WGS) entry which is preliminary data.</text>
</comment>
<reference evidence="3 4" key="1">
    <citation type="submission" date="2024-01" db="EMBL/GenBank/DDBJ databases">
        <title>Complete genome of Cladobotryum mycophilum ATHUM6906.</title>
        <authorList>
            <person name="Christinaki A.C."/>
            <person name="Myridakis A.I."/>
            <person name="Kouvelis V.N."/>
        </authorList>
    </citation>
    <scope>NUCLEOTIDE SEQUENCE [LARGE SCALE GENOMIC DNA]</scope>
    <source>
        <strain evidence="3 4">ATHUM6906</strain>
    </source>
</reference>
<name>A0ABR0S9Q5_9HYPO</name>
<evidence type="ECO:0000256" key="1">
    <source>
        <dbReference type="SAM" id="SignalP"/>
    </source>
</evidence>
<dbReference type="PROSITE" id="PS50181">
    <property type="entry name" value="FBOX"/>
    <property type="match status" value="1"/>
</dbReference>
<sequence length="339" mass="38870">MSSLVRCVLLRLGLLAVEEEKTPKHFLDLPYDIILLILDCLALHDQFRLSHTCRAIQNIASRDWEQELQRCTKSERVEFWTGLAYTMPRHWVCAECCKLHIINPVDTPTKARIWPCGIPLNWTMDRYLLLHQHVQLALKFSYLGVNQEHLARMLATCTIRSRATSGPIPTTIFYTVRPKIIRKHFCLFKTWVFTNPRDPVSLDDMGDYALLPCPHLTLPDKEDDFLVRRGIIYGAFKNKATLAMAFPGREMHGSCRSCPTDFSFLVDPTLRQVTCKAWYDFGTYGSPLDRYWTSQVMTDKNDYMSALLFDREPGSSRALYLSSEPLEPVVLAESGGATV</sequence>
<dbReference type="Proteomes" id="UP001338125">
    <property type="component" value="Unassembled WGS sequence"/>
</dbReference>
<protein>
    <recommendedName>
        <fullName evidence="2">F-box domain-containing protein</fullName>
    </recommendedName>
</protein>
<feature type="signal peptide" evidence="1">
    <location>
        <begin position="1"/>
        <end position="19"/>
    </location>
</feature>
<dbReference type="Pfam" id="PF00646">
    <property type="entry name" value="F-box"/>
    <property type="match status" value="1"/>
</dbReference>
<evidence type="ECO:0000313" key="3">
    <source>
        <dbReference type="EMBL" id="KAK5988843.1"/>
    </source>
</evidence>
<accession>A0ABR0S9Q5</accession>
<feature type="domain" description="F-box" evidence="2">
    <location>
        <begin position="23"/>
        <end position="67"/>
    </location>
</feature>
<organism evidence="3 4">
    <name type="scientific">Cladobotryum mycophilum</name>
    <dbReference type="NCBI Taxonomy" id="491253"/>
    <lineage>
        <taxon>Eukaryota</taxon>
        <taxon>Fungi</taxon>
        <taxon>Dikarya</taxon>
        <taxon>Ascomycota</taxon>
        <taxon>Pezizomycotina</taxon>
        <taxon>Sordariomycetes</taxon>
        <taxon>Hypocreomycetidae</taxon>
        <taxon>Hypocreales</taxon>
        <taxon>Hypocreaceae</taxon>
        <taxon>Cladobotryum</taxon>
    </lineage>
</organism>
<dbReference type="EMBL" id="JAVFKD010000015">
    <property type="protein sequence ID" value="KAK5988843.1"/>
    <property type="molecule type" value="Genomic_DNA"/>
</dbReference>
<dbReference type="InterPro" id="IPR036047">
    <property type="entry name" value="F-box-like_dom_sf"/>
</dbReference>
<proteinExistence type="predicted"/>
<evidence type="ECO:0000313" key="4">
    <source>
        <dbReference type="Proteomes" id="UP001338125"/>
    </source>
</evidence>
<keyword evidence="1" id="KW-0732">Signal</keyword>
<dbReference type="CDD" id="cd09917">
    <property type="entry name" value="F-box_SF"/>
    <property type="match status" value="1"/>
</dbReference>
<gene>
    <name evidence="3" type="ORF">PT974_10339</name>
</gene>
<evidence type="ECO:0000259" key="2">
    <source>
        <dbReference type="PROSITE" id="PS50181"/>
    </source>
</evidence>
<feature type="chain" id="PRO_5046386905" description="F-box domain-containing protein" evidence="1">
    <location>
        <begin position="20"/>
        <end position="339"/>
    </location>
</feature>
<dbReference type="SUPFAM" id="SSF81383">
    <property type="entry name" value="F-box domain"/>
    <property type="match status" value="1"/>
</dbReference>
<keyword evidence="4" id="KW-1185">Reference proteome</keyword>